<evidence type="ECO:0000313" key="4">
    <source>
        <dbReference type="EMBL" id="WGK69057.1"/>
    </source>
</evidence>
<proteinExistence type="predicted"/>
<keyword evidence="2" id="KW-0378">Hydrolase</keyword>
<accession>A0ABY8MGC1</accession>
<evidence type="ECO:0000256" key="2">
    <source>
        <dbReference type="ARBA" id="ARBA00022801"/>
    </source>
</evidence>
<name>A0ABY8MGC1_9SPIO</name>
<evidence type="ECO:0000256" key="1">
    <source>
        <dbReference type="ARBA" id="ARBA00001946"/>
    </source>
</evidence>
<evidence type="ECO:0000259" key="3">
    <source>
        <dbReference type="PROSITE" id="PS51462"/>
    </source>
</evidence>
<dbReference type="PANTHER" id="PTHR43046:SF14">
    <property type="entry name" value="MUTT_NUDIX FAMILY PROTEIN"/>
    <property type="match status" value="1"/>
</dbReference>
<dbReference type="InterPro" id="IPR000086">
    <property type="entry name" value="NUDIX_hydrolase_dom"/>
</dbReference>
<dbReference type="Proteomes" id="UP001228690">
    <property type="component" value="Chromosome"/>
</dbReference>
<dbReference type="PROSITE" id="PS51462">
    <property type="entry name" value="NUDIX"/>
    <property type="match status" value="1"/>
</dbReference>
<dbReference type="Gene3D" id="3.90.79.10">
    <property type="entry name" value="Nucleoside Triphosphate Pyrophosphohydrolase"/>
    <property type="match status" value="1"/>
</dbReference>
<dbReference type="CDD" id="cd04690">
    <property type="entry name" value="NUDIX_Hydrolase"/>
    <property type="match status" value="1"/>
</dbReference>
<dbReference type="EMBL" id="CP123443">
    <property type="protein sequence ID" value="WGK69057.1"/>
    <property type="molecule type" value="Genomic_DNA"/>
</dbReference>
<dbReference type="PANTHER" id="PTHR43046">
    <property type="entry name" value="GDP-MANNOSE MANNOSYL HYDROLASE"/>
    <property type="match status" value="1"/>
</dbReference>
<dbReference type="Pfam" id="PF00293">
    <property type="entry name" value="NUDIX"/>
    <property type="match status" value="1"/>
</dbReference>
<protein>
    <submittedName>
        <fullName evidence="4">NUDIX domain-containing protein</fullName>
    </submittedName>
</protein>
<keyword evidence="5" id="KW-1185">Reference proteome</keyword>
<dbReference type="InterPro" id="IPR020476">
    <property type="entry name" value="Nudix_hydrolase"/>
</dbReference>
<dbReference type="SUPFAM" id="SSF55811">
    <property type="entry name" value="Nudix"/>
    <property type="match status" value="1"/>
</dbReference>
<dbReference type="PRINTS" id="PR00502">
    <property type="entry name" value="NUDIXFAMILY"/>
</dbReference>
<comment type="cofactor">
    <cofactor evidence="1">
        <name>Mg(2+)</name>
        <dbReference type="ChEBI" id="CHEBI:18420"/>
    </cofactor>
</comment>
<gene>
    <name evidence="4" type="ORF">P0082_11325</name>
</gene>
<organism evidence="4 5">
    <name type="scientific">Candidatus Haliotispira prima</name>
    <dbReference type="NCBI Taxonomy" id="3034016"/>
    <lineage>
        <taxon>Bacteria</taxon>
        <taxon>Pseudomonadati</taxon>
        <taxon>Spirochaetota</taxon>
        <taxon>Spirochaetia</taxon>
        <taxon>Spirochaetales</taxon>
        <taxon>Spirochaetaceae</taxon>
        <taxon>Candidatus Haliotispira</taxon>
    </lineage>
</organism>
<dbReference type="InterPro" id="IPR015797">
    <property type="entry name" value="NUDIX_hydrolase-like_dom_sf"/>
</dbReference>
<reference evidence="4 5" key="1">
    <citation type="submission" date="2023-04" db="EMBL/GenBank/DDBJ databases">
        <title>Spirochaete genome identified in red abalone sample constitutes a novel genus.</title>
        <authorList>
            <person name="Sharma S.P."/>
            <person name="Purcell C.M."/>
            <person name="Hyde J.R."/>
            <person name="Severin A.J."/>
        </authorList>
    </citation>
    <scope>NUCLEOTIDE SEQUENCE [LARGE SCALE GENOMIC DNA]</scope>
    <source>
        <strain evidence="4 5">SP-2023</strain>
    </source>
</reference>
<feature type="domain" description="Nudix hydrolase" evidence="3">
    <location>
        <begin position="3"/>
        <end position="129"/>
    </location>
</feature>
<sequence>MTQLIECACLWLLKDNHLLLARSRDYNKWFLPGGKIEKGESPIDSLKREIREELGVSLLPGSIKYRFSVKDIAFGKPVGHYVVLNCYAAVLMDFPVVSGEVKEIKYFPFTGTDVMAPAVQSAVIKWQELESQKNNQL</sequence>
<evidence type="ECO:0000313" key="5">
    <source>
        <dbReference type="Proteomes" id="UP001228690"/>
    </source>
</evidence>
<dbReference type="RefSeq" id="WP_326927245.1">
    <property type="nucleotide sequence ID" value="NZ_CP123443.1"/>
</dbReference>